<evidence type="ECO:0000313" key="2">
    <source>
        <dbReference type="Proteomes" id="UP000600918"/>
    </source>
</evidence>
<keyword evidence="2" id="KW-1185">Reference proteome</keyword>
<protein>
    <submittedName>
        <fullName evidence="1">Uncharacterized protein</fullName>
    </submittedName>
</protein>
<sequence length="126" mass="14178">MSKQGHSCRDPRLFVLEFLLVRKSFRKANLFCKFLRGNIDDAILNSSYGASTRHQRLLYSSLARPLVAPIVSLIFQPPFPQVLLHSKSAVTAAPYHPITTNTTVTAAQLFVLRWLCLQLQPGVSRL</sequence>
<evidence type="ECO:0000313" key="1">
    <source>
        <dbReference type="EMBL" id="KAF7416589.1"/>
    </source>
</evidence>
<dbReference type="AlphaFoldDB" id="A0A834NRS9"/>
<comment type="caution">
    <text evidence="1">The sequence shown here is derived from an EMBL/GenBank/DDBJ whole genome shotgun (WGS) entry which is preliminary data.</text>
</comment>
<gene>
    <name evidence="1" type="ORF">H0235_011120</name>
</gene>
<reference evidence="1" key="1">
    <citation type="journal article" date="2020" name="G3 (Bethesda)">
        <title>High-Quality Assemblies for Three Invasive Social Wasps from the &lt;i&gt;Vespula&lt;/i&gt; Genus.</title>
        <authorList>
            <person name="Harrop T.W.R."/>
            <person name="Guhlin J."/>
            <person name="McLaughlin G.M."/>
            <person name="Permina E."/>
            <person name="Stockwell P."/>
            <person name="Gilligan J."/>
            <person name="Le Lec M.F."/>
            <person name="Gruber M.A.M."/>
            <person name="Quinn O."/>
            <person name="Lovegrove M."/>
            <person name="Duncan E.J."/>
            <person name="Remnant E.J."/>
            <person name="Van Eeckhoven J."/>
            <person name="Graham B."/>
            <person name="Knapp R.A."/>
            <person name="Langford K.W."/>
            <person name="Kronenberg Z."/>
            <person name="Press M.O."/>
            <person name="Eacker S.M."/>
            <person name="Wilson-Rankin E.E."/>
            <person name="Purcell J."/>
            <person name="Lester P.J."/>
            <person name="Dearden P.K."/>
        </authorList>
    </citation>
    <scope>NUCLEOTIDE SEQUENCE</scope>
    <source>
        <strain evidence="1">Volc-1</strain>
    </source>
</reference>
<organism evidence="1 2">
    <name type="scientific">Vespula pensylvanica</name>
    <name type="common">Western yellow jacket</name>
    <name type="synonym">Wasp</name>
    <dbReference type="NCBI Taxonomy" id="30213"/>
    <lineage>
        <taxon>Eukaryota</taxon>
        <taxon>Metazoa</taxon>
        <taxon>Ecdysozoa</taxon>
        <taxon>Arthropoda</taxon>
        <taxon>Hexapoda</taxon>
        <taxon>Insecta</taxon>
        <taxon>Pterygota</taxon>
        <taxon>Neoptera</taxon>
        <taxon>Endopterygota</taxon>
        <taxon>Hymenoptera</taxon>
        <taxon>Apocrita</taxon>
        <taxon>Aculeata</taxon>
        <taxon>Vespoidea</taxon>
        <taxon>Vespidae</taxon>
        <taxon>Vespinae</taxon>
        <taxon>Vespula</taxon>
    </lineage>
</organism>
<proteinExistence type="predicted"/>
<dbReference type="EMBL" id="JACSDY010000010">
    <property type="protein sequence ID" value="KAF7416589.1"/>
    <property type="molecule type" value="Genomic_DNA"/>
</dbReference>
<name>A0A834NRS9_VESPE</name>
<dbReference type="Proteomes" id="UP000600918">
    <property type="component" value="Unassembled WGS sequence"/>
</dbReference>
<accession>A0A834NRS9</accession>